<sequence>MKMIPLGSTDIKLSRMGLGTWAIGGGPAWNGDLDLQICIDTIVEAHRCGINLIDTAPGYNFGNSEVIVGQALKQLPRSEIVVETKCGIVWEREGSLFNKVGDRQLYKNLSPESIREEVEASLQRLGIDCIDIYMTHWQSVPPFFTPIAETVAVLNELKAEGKIRSIGAANVDASHIREYLIQGELDIVQAKYSILDRTLETELLPLCREHGIVVQVYSPLEQGLLTGTITRDYIPGGARANKVWFQRENMLRVIDMLDRWRPLCDKYRCSIPTLALAWILKQSELISILSGATSPEQVRENVEALAITLTDDDSLLMREMAESLSNK</sequence>
<gene>
    <name evidence="3" type="ORF">C3430_11570</name>
</gene>
<dbReference type="CDD" id="cd19149">
    <property type="entry name" value="AKR_AKR11B2"/>
    <property type="match status" value="1"/>
</dbReference>
<comment type="caution">
    <text evidence="3">The sequence shown here is derived from an EMBL/GenBank/DDBJ whole genome shotgun (WGS) entry which is preliminary data.</text>
</comment>
<dbReference type="Gene3D" id="3.20.20.100">
    <property type="entry name" value="NADP-dependent oxidoreductase domain"/>
    <property type="match status" value="1"/>
</dbReference>
<evidence type="ECO:0000256" key="1">
    <source>
        <dbReference type="ARBA" id="ARBA00023002"/>
    </source>
</evidence>
<dbReference type="InterPro" id="IPR036812">
    <property type="entry name" value="NAD(P)_OxRdtase_dom_sf"/>
</dbReference>
<dbReference type="EMBL" id="PQLX01000003">
    <property type="protein sequence ID" value="POU65918.1"/>
    <property type="molecule type" value="Genomic_DNA"/>
</dbReference>
<dbReference type="Proteomes" id="UP000237003">
    <property type="component" value="Unassembled WGS sequence"/>
</dbReference>
<accession>A0A2S4RYW4</accession>
<dbReference type="PANTHER" id="PTHR43364">
    <property type="entry name" value="NADH-SPECIFIC METHYLGLYOXAL REDUCTASE-RELATED"/>
    <property type="match status" value="1"/>
</dbReference>
<evidence type="ECO:0000313" key="4">
    <source>
        <dbReference type="Proteomes" id="UP000237003"/>
    </source>
</evidence>
<dbReference type="InterPro" id="IPR050523">
    <property type="entry name" value="AKR_Detox_Biosynth"/>
</dbReference>
<proteinExistence type="predicted"/>
<dbReference type="OrthoDB" id="9772407at2"/>
<dbReference type="InterPro" id="IPR020471">
    <property type="entry name" value="AKR"/>
</dbReference>
<protein>
    <submittedName>
        <fullName evidence="3">Aldo/keto reductase</fullName>
    </submittedName>
</protein>
<evidence type="ECO:0000313" key="3">
    <source>
        <dbReference type="EMBL" id="POU65918.1"/>
    </source>
</evidence>
<dbReference type="AlphaFoldDB" id="A0A2S4RYW4"/>
<name>A0A2S4RYW4_CITAM</name>
<dbReference type="PRINTS" id="PR00069">
    <property type="entry name" value="ALDKETRDTASE"/>
</dbReference>
<reference evidence="3 4" key="1">
    <citation type="submission" date="2018-01" db="EMBL/GenBank/DDBJ databases">
        <title>Complete genome sequences of 14 Citrobacter spp. isolated from plant in Canada.</title>
        <authorList>
            <person name="Bhandare S.G."/>
            <person name="Colavecchio A."/>
            <person name="Jeukens J."/>
            <person name="Emond-Rheault J.-G."/>
            <person name="Freschi L."/>
            <person name="Hamel J."/>
            <person name="Kukavica-Ibrulj I."/>
            <person name="Levesque R."/>
            <person name="Goodridge L."/>
        </authorList>
    </citation>
    <scope>NUCLEOTIDE SEQUENCE [LARGE SCALE GENOMIC DNA]</scope>
    <source>
        <strain evidence="3 4">S1285</strain>
    </source>
</reference>
<dbReference type="PANTHER" id="PTHR43364:SF4">
    <property type="entry name" value="NAD(P)-LINKED OXIDOREDUCTASE SUPERFAMILY PROTEIN"/>
    <property type="match status" value="1"/>
</dbReference>
<evidence type="ECO:0000259" key="2">
    <source>
        <dbReference type="Pfam" id="PF00248"/>
    </source>
</evidence>
<dbReference type="SUPFAM" id="SSF51430">
    <property type="entry name" value="NAD(P)-linked oxidoreductase"/>
    <property type="match status" value="1"/>
</dbReference>
<keyword evidence="1" id="KW-0560">Oxidoreductase</keyword>
<feature type="domain" description="NADP-dependent oxidoreductase" evidence="2">
    <location>
        <begin position="15"/>
        <end position="317"/>
    </location>
</feature>
<dbReference type="InterPro" id="IPR023210">
    <property type="entry name" value="NADP_OxRdtase_dom"/>
</dbReference>
<dbReference type="GO" id="GO:0016491">
    <property type="term" value="F:oxidoreductase activity"/>
    <property type="evidence" value="ECO:0007669"/>
    <property type="project" value="UniProtKB-KW"/>
</dbReference>
<dbReference type="Pfam" id="PF00248">
    <property type="entry name" value="Aldo_ket_red"/>
    <property type="match status" value="1"/>
</dbReference>
<dbReference type="GO" id="GO:0005829">
    <property type="term" value="C:cytosol"/>
    <property type="evidence" value="ECO:0007669"/>
    <property type="project" value="TreeGrafter"/>
</dbReference>
<organism evidence="3 4">
    <name type="scientific">Citrobacter amalonaticus</name>
    <dbReference type="NCBI Taxonomy" id="35703"/>
    <lineage>
        <taxon>Bacteria</taxon>
        <taxon>Pseudomonadati</taxon>
        <taxon>Pseudomonadota</taxon>
        <taxon>Gammaproteobacteria</taxon>
        <taxon>Enterobacterales</taxon>
        <taxon>Enterobacteriaceae</taxon>
        <taxon>Citrobacter</taxon>
    </lineage>
</organism>
<dbReference type="RefSeq" id="WP_103775872.1">
    <property type="nucleotide sequence ID" value="NZ_PQLX01000003.1"/>
</dbReference>